<evidence type="ECO:0000313" key="2">
    <source>
        <dbReference type="EMBL" id="KAF1831062.1"/>
    </source>
</evidence>
<protein>
    <submittedName>
        <fullName evidence="2">Uncharacterized protein</fullName>
    </submittedName>
</protein>
<organism evidence="2 3">
    <name type="scientific">Decorospora gaudefroyi</name>
    <dbReference type="NCBI Taxonomy" id="184978"/>
    <lineage>
        <taxon>Eukaryota</taxon>
        <taxon>Fungi</taxon>
        <taxon>Dikarya</taxon>
        <taxon>Ascomycota</taxon>
        <taxon>Pezizomycotina</taxon>
        <taxon>Dothideomycetes</taxon>
        <taxon>Pleosporomycetidae</taxon>
        <taxon>Pleosporales</taxon>
        <taxon>Pleosporineae</taxon>
        <taxon>Pleosporaceae</taxon>
        <taxon>Decorospora</taxon>
    </lineage>
</organism>
<dbReference type="AlphaFoldDB" id="A0A6A5K8T0"/>
<keyword evidence="1" id="KW-1133">Transmembrane helix</keyword>
<dbReference type="EMBL" id="ML975375">
    <property type="protein sequence ID" value="KAF1831062.1"/>
    <property type="molecule type" value="Genomic_DNA"/>
</dbReference>
<feature type="transmembrane region" description="Helical" evidence="1">
    <location>
        <begin position="67"/>
        <end position="88"/>
    </location>
</feature>
<feature type="transmembrane region" description="Helical" evidence="1">
    <location>
        <begin position="23"/>
        <end position="46"/>
    </location>
</feature>
<evidence type="ECO:0000313" key="3">
    <source>
        <dbReference type="Proteomes" id="UP000800040"/>
    </source>
</evidence>
<evidence type="ECO:0000256" key="1">
    <source>
        <dbReference type="SAM" id="Phobius"/>
    </source>
</evidence>
<accession>A0A6A5K8T0</accession>
<proteinExistence type="predicted"/>
<sequence length="129" mass="12628">MKGGGGGGEEDDDGALHTVSIDIYISASCAMVGAVAVAVLCCDLPISNPTARTGSPPAASMLRVDSACALTNIALVGAGALAGLTIVAPAVADVALCGAVAFAVGTVFHVCVIVDRIERAEVGSRVSSE</sequence>
<reference evidence="2" key="1">
    <citation type="submission" date="2020-01" db="EMBL/GenBank/DDBJ databases">
        <authorList>
            <consortium name="DOE Joint Genome Institute"/>
            <person name="Haridas S."/>
            <person name="Albert R."/>
            <person name="Binder M."/>
            <person name="Bloem J."/>
            <person name="Labutti K."/>
            <person name="Salamov A."/>
            <person name="Andreopoulos B."/>
            <person name="Baker S.E."/>
            <person name="Barry K."/>
            <person name="Bills G."/>
            <person name="Bluhm B.H."/>
            <person name="Cannon C."/>
            <person name="Castanera R."/>
            <person name="Culley D.E."/>
            <person name="Daum C."/>
            <person name="Ezra D."/>
            <person name="Gonzalez J.B."/>
            <person name="Henrissat B."/>
            <person name="Kuo A."/>
            <person name="Liang C."/>
            <person name="Lipzen A."/>
            <person name="Lutzoni F."/>
            <person name="Magnuson J."/>
            <person name="Mondo S."/>
            <person name="Nolan M."/>
            <person name="Ohm R."/>
            <person name="Pangilinan J."/>
            <person name="Park H.-J."/>
            <person name="Ramirez L."/>
            <person name="Alfaro M."/>
            <person name="Sun H."/>
            <person name="Tritt A."/>
            <person name="Yoshinaga Y."/>
            <person name="Zwiers L.-H."/>
            <person name="Turgeon B.G."/>
            <person name="Goodwin S.B."/>
            <person name="Spatafora J.W."/>
            <person name="Crous P.W."/>
            <person name="Grigoriev I.V."/>
        </authorList>
    </citation>
    <scope>NUCLEOTIDE SEQUENCE</scope>
    <source>
        <strain evidence="2">P77</strain>
    </source>
</reference>
<keyword evidence="1" id="KW-0472">Membrane</keyword>
<name>A0A6A5K8T0_9PLEO</name>
<keyword evidence="1" id="KW-0812">Transmembrane</keyword>
<gene>
    <name evidence="2" type="ORF">BDW02DRAFT_582389</name>
</gene>
<dbReference type="Proteomes" id="UP000800040">
    <property type="component" value="Unassembled WGS sequence"/>
</dbReference>
<feature type="transmembrane region" description="Helical" evidence="1">
    <location>
        <begin position="94"/>
        <end position="114"/>
    </location>
</feature>
<keyword evidence="3" id="KW-1185">Reference proteome</keyword>